<dbReference type="CDD" id="cd11642">
    <property type="entry name" value="SUMT"/>
    <property type="match status" value="1"/>
</dbReference>
<evidence type="ECO:0000256" key="6">
    <source>
        <dbReference type="ARBA" id="ARBA00022691"/>
    </source>
</evidence>
<keyword evidence="6" id="KW-0949">S-adenosyl-L-methionine</keyword>
<evidence type="ECO:0000256" key="8">
    <source>
        <dbReference type="ARBA" id="ARBA00025705"/>
    </source>
</evidence>
<name>A0A1A8Y052_9RHOO</name>
<evidence type="ECO:0000256" key="1">
    <source>
        <dbReference type="ARBA" id="ARBA00005879"/>
    </source>
</evidence>
<evidence type="ECO:0000313" key="12">
    <source>
        <dbReference type="EMBL" id="SBT10346.1"/>
    </source>
</evidence>
<evidence type="ECO:0000256" key="9">
    <source>
        <dbReference type="ARBA" id="ARBA00060548"/>
    </source>
</evidence>
<dbReference type="InterPro" id="IPR006366">
    <property type="entry name" value="CobA/CysG_C"/>
</dbReference>
<dbReference type="Proteomes" id="UP000199600">
    <property type="component" value="Unassembled WGS sequence"/>
</dbReference>
<dbReference type="InterPro" id="IPR003043">
    <property type="entry name" value="Uropor_MeTrfase_CS"/>
</dbReference>
<dbReference type="GO" id="GO:0004851">
    <property type="term" value="F:uroporphyrin-III C-methyltransferase activity"/>
    <property type="evidence" value="ECO:0007669"/>
    <property type="project" value="UniProtKB-EC"/>
</dbReference>
<dbReference type="Gene3D" id="3.40.1010.10">
    <property type="entry name" value="Cobalt-precorrin-4 Transmethylase, Domain 1"/>
    <property type="match status" value="1"/>
</dbReference>
<gene>
    <name evidence="12" type="ORF">PROAA_420022</name>
</gene>
<organism evidence="12 13">
    <name type="scientific">Candidatus Propionivibrio aalborgensis</name>
    <dbReference type="NCBI Taxonomy" id="1860101"/>
    <lineage>
        <taxon>Bacteria</taxon>
        <taxon>Pseudomonadati</taxon>
        <taxon>Pseudomonadota</taxon>
        <taxon>Betaproteobacteria</taxon>
        <taxon>Rhodocyclales</taxon>
        <taxon>Rhodocyclaceae</taxon>
        <taxon>Propionivibrio</taxon>
    </lineage>
</organism>
<dbReference type="PANTHER" id="PTHR45790:SF1">
    <property type="entry name" value="SIROHEME SYNTHASE"/>
    <property type="match status" value="1"/>
</dbReference>
<dbReference type="AlphaFoldDB" id="A0A1A8Y052"/>
<dbReference type="FunFam" id="3.30.950.10:FF:000001">
    <property type="entry name" value="Siroheme synthase"/>
    <property type="match status" value="1"/>
</dbReference>
<dbReference type="Pfam" id="PF00590">
    <property type="entry name" value="TP_methylase"/>
    <property type="match status" value="1"/>
</dbReference>
<proteinExistence type="inferred from homology"/>
<evidence type="ECO:0000256" key="3">
    <source>
        <dbReference type="ARBA" id="ARBA00022573"/>
    </source>
</evidence>
<dbReference type="GO" id="GO:0009236">
    <property type="term" value="P:cobalamin biosynthetic process"/>
    <property type="evidence" value="ECO:0007669"/>
    <property type="project" value="UniProtKB-KW"/>
</dbReference>
<feature type="domain" description="Tetrapyrrole methylase" evidence="11">
    <location>
        <begin position="12"/>
        <end position="221"/>
    </location>
</feature>
<dbReference type="InterPro" id="IPR014777">
    <property type="entry name" value="4pyrrole_Mease_sub1"/>
</dbReference>
<accession>A0A1A8Y052</accession>
<protein>
    <recommendedName>
        <fullName evidence="2">uroporphyrinogen-III C-methyltransferase</fullName>
        <ecNumber evidence="2">2.1.1.107</ecNumber>
    </recommendedName>
</protein>
<evidence type="ECO:0000256" key="5">
    <source>
        <dbReference type="ARBA" id="ARBA00022679"/>
    </source>
</evidence>
<dbReference type="EMBL" id="FLQY01000343">
    <property type="protein sequence ID" value="SBT10346.1"/>
    <property type="molecule type" value="Genomic_DNA"/>
</dbReference>
<dbReference type="UniPathway" id="UPA00262">
    <property type="reaction ID" value="UER00211"/>
</dbReference>
<dbReference type="NCBIfam" id="TIGR01469">
    <property type="entry name" value="cobA_cysG_Cterm"/>
    <property type="match status" value="1"/>
</dbReference>
<dbReference type="NCBIfam" id="NF004790">
    <property type="entry name" value="PRK06136.1"/>
    <property type="match status" value="1"/>
</dbReference>
<comment type="pathway">
    <text evidence="9">Cofactor biosynthesis; adenosylcobalamin biosynthesis; precorrin-2 from uroporphyrinogen III: step 1/1.</text>
</comment>
<keyword evidence="4 10" id="KW-0489">Methyltransferase</keyword>
<dbReference type="EC" id="2.1.1.107" evidence="2"/>
<dbReference type="InterPro" id="IPR014776">
    <property type="entry name" value="4pyrrole_Mease_sub2"/>
</dbReference>
<keyword evidence="7" id="KW-0627">Porphyrin biosynthesis</keyword>
<keyword evidence="3" id="KW-0169">Cobalamin biosynthesis</keyword>
<reference evidence="12 13" key="1">
    <citation type="submission" date="2016-06" db="EMBL/GenBank/DDBJ databases">
        <authorList>
            <person name="Kjaerup R.B."/>
            <person name="Dalgaard T.S."/>
            <person name="Juul-Madsen H.R."/>
        </authorList>
    </citation>
    <scope>NUCLEOTIDE SEQUENCE [LARGE SCALE GENOMIC DNA]</scope>
    <source>
        <strain evidence="12">2</strain>
    </source>
</reference>
<evidence type="ECO:0000256" key="4">
    <source>
        <dbReference type="ARBA" id="ARBA00022603"/>
    </source>
</evidence>
<dbReference type="SUPFAM" id="SSF53790">
    <property type="entry name" value="Tetrapyrrole methylase"/>
    <property type="match status" value="1"/>
</dbReference>
<comment type="pathway">
    <text evidence="8">Porphyrin-containing compound metabolism; siroheme biosynthesis; precorrin-2 from uroporphyrinogen III: step 1/1.</text>
</comment>
<evidence type="ECO:0000313" key="13">
    <source>
        <dbReference type="Proteomes" id="UP000199600"/>
    </source>
</evidence>
<dbReference type="GO" id="GO:0019354">
    <property type="term" value="P:siroheme biosynthetic process"/>
    <property type="evidence" value="ECO:0007669"/>
    <property type="project" value="UniProtKB-UniPathway"/>
</dbReference>
<dbReference type="PANTHER" id="PTHR45790">
    <property type="entry name" value="SIROHEME SYNTHASE-RELATED"/>
    <property type="match status" value="1"/>
</dbReference>
<comment type="similarity">
    <text evidence="1 10">Belongs to the precorrin methyltransferase family.</text>
</comment>
<evidence type="ECO:0000256" key="10">
    <source>
        <dbReference type="RuleBase" id="RU003960"/>
    </source>
</evidence>
<dbReference type="InterPro" id="IPR000878">
    <property type="entry name" value="4pyrrol_Mease"/>
</dbReference>
<keyword evidence="13" id="KW-1185">Reference proteome</keyword>
<dbReference type="PROSITE" id="PS00840">
    <property type="entry name" value="SUMT_2"/>
    <property type="match status" value="1"/>
</dbReference>
<dbReference type="GO" id="GO:0032259">
    <property type="term" value="P:methylation"/>
    <property type="evidence" value="ECO:0007669"/>
    <property type="project" value="UniProtKB-KW"/>
</dbReference>
<sequence length="259" mass="27448">MTQTTRPTIGRVALVGAGPGDPELITVKGVRLLREADVVIYDNLVGDGILDLISPTAERIFVGKMAGNHTLAQDDICRLLVDKALTGKFVVRLKGGDPFVFGRGGEELDVLLAAGIHVEIVPGVTAALGAAASFGFPLTHRDHAQSCVFITGHLKDDSVDLNWPALAQPNQTIVIYMGITGLEIISANLQAAGLPGNTPAALIYRATWPTQGIYPCQLATLSETARENMVKPPALIVIGSVMQLLKNDRVASSRPAEIQ</sequence>
<evidence type="ECO:0000259" key="11">
    <source>
        <dbReference type="Pfam" id="PF00590"/>
    </source>
</evidence>
<dbReference type="InterPro" id="IPR035996">
    <property type="entry name" value="4pyrrol_Methylase_sf"/>
</dbReference>
<dbReference type="PROSITE" id="PS00839">
    <property type="entry name" value="SUMT_1"/>
    <property type="match status" value="1"/>
</dbReference>
<keyword evidence="5 10" id="KW-0808">Transferase</keyword>
<evidence type="ECO:0000256" key="7">
    <source>
        <dbReference type="ARBA" id="ARBA00023244"/>
    </source>
</evidence>
<dbReference type="InterPro" id="IPR050161">
    <property type="entry name" value="Siro_Cobalamin_biosynth"/>
</dbReference>
<evidence type="ECO:0000256" key="2">
    <source>
        <dbReference type="ARBA" id="ARBA00012162"/>
    </source>
</evidence>
<dbReference type="FunFam" id="3.40.1010.10:FF:000001">
    <property type="entry name" value="Siroheme synthase"/>
    <property type="match status" value="1"/>
</dbReference>
<dbReference type="Gene3D" id="3.30.950.10">
    <property type="entry name" value="Methyltransferase, Cobalt-precorrin-4 Transmethylase, Domain 2"/>
    <property type="match status" value="1"/>
</dbReference>